<feature type="signal peptide" evidence="1">
    <location>
        <begin position="1"/>
        <end position="35"/>
    </location>
</feature>
<protein>
    <submittedName>
        <fullName evidence="2">Uncharacterized protein</fullName>
    </submittedName>
</protein>
<feature type="chain" id="PRO_5001648887" evidence="1">
    <location>
        <begin position="36"/>
        <end position="74"/>
    </location>
</feature>
<organism evidence="2 3">
    <name type="scientific">Galerina marginata (strain CBS 339.88)</name>
    <dbReference type="NCBI Taxonomy" id="685588"/>
    <lineage>
        <taxon>Eukaryota</taxon>
        <taxon>Fungi</taxon>
        <taxon>Dikarya</taxon>
        <taxon>Basidiomycota</taxon>
        <taxon>Agaricomycotina</taxon>
        <taxon>Agaricomycetes</taxon>
        <taxon>Agaricomycetidae</taxon>
        <taxon>Agaricales</taxon>
        <taxon>Agaricineae</taxon>
        <taxon>Strophariaceae</taxon>
        <taxon>Galerina</taxon>
    </lineage>
</organism>
<dbReference type="Proteomes" id="UP000027222">
    <property type="component" value="Unassembled WGS sequence"/>
</dbReference>
<dbReference type="HOGENOM" id="CLU_2687994_0_0_1"/>
<sequence>MLALWRRAPDPSPHRRCRQASLVTILSVVFAFGAARHSDSIFGVLGNAAFVSLQSMYNLQLEIWSSGQRSFASL</sequence>
<evidence type="ECO:0000313" key="2">
    <source>
        <dbReference type="EMBL" id="KDR73993.1"/>
    </source>
</evidence>
<keyword evidence="3" id="KW-1185">Reference proteome</keyword>
<evidence type="ECO:0000313" key="3">
    <source>
        <dbReference type="Proteomes" id="UP000027222"/>
    </source>
</evidence>
<accession>A0A067T4S4</accession>
<name>A0A067T4S4_GALM3</name>
<proteinExistence type="predicted"/>
<dbReference type="AlphaFoldDB" id="A0A067T4S4"/>
<keyword evidence="1" id="KW-0732">Signal</keyword>
<reference evidence="3" key="1">
    <citation type="journal article" date="2014" name="Proc. Natl. Acad. Sci. U.S.A.">
        <title>Extensive sampling of basidiomycete genomes demonstrates inadequacy of the white-rot/brown-rot paradigm for wood decay fungi.</title>
        <authorList>
            <person name="Riley R."/>
            <person name="Salamov A.A."/>
            <person name="Brown D.W."/>
            <person name="Nagy L.G."/>
            <person name="Floudas D."/>
            <person name="Held B.W."/>
            <person name="Levasseur A."/>
            <person name="Lombard V."/>
            <person name="Morin E."/>
            <person name="Otillar R."/>
            <person name="Lindquist E.A."/>
            <person name="Sun H."/>
            <person name="LaButti K.M."/>
            <person name="Schmutz J."/>
            <person name="Jabbour D."/>
            <person name="Luo H."/>
            <person name="Baker S.E."/>
            <person name="Pisabarro A.G."/>
            <person name="Walton J.D."/>
            <person name="Blanchette R.A."/>
            <person name="Henrissat B."/>
            <person name="Martin F."/>
            <person name="Cullen D."/>
            <person name="Hibbett D.S."/>
            <person name="Grigoriev I.V."/>
        </authorList>
    </citation>
    <scope>NUCLEOTIDE SEQUENCE [LARGE SCALE GENOMIC DNA]</scope>
    <source>
        <strain evidence="3">CBS 339.88</strain>
    </source>
</reference>
<evidence type="ECO:0000256" key="1">
    <source>
        <dbReference type="SAM" id="SignalP"/>
    </source>
</evidence>
<gene>
    <name evidence="2" type="ORF">GALMADRAFT_280519</name>
</gene>
<dbReference type="EMBL" id="KL142384">
    <property type="protein sequence ID" value="KDR73993.1"/>
    <property type="molecule type" value="Genomic_DNA"/>
</dbReference>